<protein>
    <submittedName>
        <fullName evidence="2">Glycosyltransferase family 25 protein</fullName>
    </submittedName>
</protein>
<feature type="domain" description="Glycosyl transferase family 25" evidence="1">
    <location>
        <begin position="2"/>
        <end position="173"/>
    </location>
</feature>
<comment type="caution">
    <text evidence="2">The sequence shown here is derived from an EMBL/GenBank/DDBJ whole genome shotgun (WGS) entry which is preliminary data.</text>
</comment>
<evidence type="ECO:0000313" key="2">
    <source>
        <dbReference type="EMBL" id="MSN96842.1"/>
    </source>
</evidence>
<dbReference type="CDD" id="cd06532">
    <property type="entry name" value="Glyco_transf_25"/>
    <property type="match status" value="1"/>
</dbReference>
<dbReference type="GO" id="GO:0016740">
    <property type="term" value="F:transferase activity"/>
    <property type="evidence" value="ECO:0007669"/>
    <property type="project" value="UniProtKB-KW"/>
</dbReference>
<dbReference type="InterPro" id="IPR002654">
    <property type="entry name" value="Glyco_trans_25"/>
</dbReference>
<reference evidence="2 3" key="1">
    <citation type="submission" date="2019-09" db="EMBL/GenBank/DDBJ databases">
        <authorList>
            <person name="Silva M."/>
            <person name="Pereira G."/>
            <person name="Lopes-Da-Costa L."/>
            <person name="Silva E."/>
        </authorList>
    </citation>
    <scope>NUCLEOTIDE SEQUENCE [LARGE SCALE GENOMIC DNA]</scope>
    <source>
        <strain evidence="2 3">FMV-PI01</strain>
    </source>
</reference>
<evidence type="ECO:0000313" key="3">
    <source>
        <dbReference type="Proteomes" id="UP000476338"/>
    </source>
</evidence>
<proteinExistence type="predicted"/>
<name>A0A6L5WK95_9BACT</name>
<dbReference type="InterPro" id="IPR029044">
    <property type="entry name" value="Nucleotide-diphossugar_trans"/>
</dbReference>
<sequence length="257" mass="30441">MKIFVINLEKDTHKKEIFIKNFSKFNLEYEFIKGVHGKELNKDELNKKVYDYKNCFMTDGEIGCALSHLKIYEKMQDEDISHALILEDDAIFSDEFLEYFNKFDEFLKDKKEFDMVCFMHQNDEYFKNLTIKIDDFKIYKIAKGVGCYGYVITKNSAKKLLKINTPLILEADCWVQFIKMCDLQVYCLDKNIIKTSDFNGLNSSIGDERHKMGKQKSRARKSRLRKMGGGRYMIGSLKYRFYYKIYSKFLVSGDKHK</sequence>
<accession>A0A6L5WK95</accession>
<evidence type="ECO:0000259" key="1">
    <source>
        <dbReference type="Pfam" id="PF01755"/>
    </source>
</evidence>
<dbReference type="EMBL" id="VWSJ01000027">
    <property type="protein sequence ID" value="MSN96842.1"/>
    <property type="molecule type" value="Genomic_DNA"/>
</dbReference>
<reference evidence="2 3" key="2">
    <citation type="submission" date="2020-03" db="EMBL/GenBank/DDBJ databases">
        <title>Campylobacter portucalensis sp. nov., a new species of Campylobacter isolated from the reproductive tract of bulls.</title>
        <authorList>
            <person name="Silva M.F."/>
            <person name="Pereira G."/>
            <person name="Carneiro C."/>
            <person name="Hemphill A."/>
            <person name="Mateus L."/>
            <person name="Lopes-Da-Costa L."/>
            <person name="Silva E."/>
        </authorList>
    </citation>
    <scope>NUCLEOTIDE SEQUENCE [LARGE SCALE GENOMIC DNA]</scope>
    <source>
        <strain evidence="2 3">FMV-PI01</strain>
    </source>
</reference>
<dbReference type="AlphaFoldDB" id="A0A6L5WK95"/>
<dbReference type="Pfam" id="PF01755">
    <property type="entry name" value="Glyco_transf_25"/>
    <property type="match status" value="1"/>
</dbReference>
<keyword evidence="3" id="KW-1185">Reference proteome</keyword>
<gene>
    <name evidence="2" type="ORF">F1B92_06645</name>
</gene>
<dbReference type="RefSeq" id="WP_154571105.1">
    <property type="nucleotide sequence ID" value="NZ_VWSJ01000027.1"/>
</dbReference>
<organism evidence="2 3">
    <name type="scientific">Campylobacter portucalensis</name>
    <dbReference type="NCBI Taxonomy" id="2608384"/>
    <lineage>
        <taxon>Bacteria</taxon>
        <taxon>Pseudomonadati</taxon>
        <taxon>Campylobacterota</taxon>
        <taxon>Epsilonproteobacteria</taxon>
        <taxon>Campylobacterales</taxon>
        <taxon>Campylobacteraceae</taxon>
        <taxon>Campylobacter</taxon>
    </lineage>
</organism>
<dbReference type="Proteomes" id="UP000476338">
    <property type="component" value="Unassembled WGS sequence"/>
</dbReference>
<dbReference type="Gene3D" id="3.90.550.10">
    <property type="entry name" value="Spore Coat Polysaccharide Biosynthesis Protein SpsA, Chain A"/>
    <property type="match status" value="1"/>
</dbReference>
<keyword evidence="2" id="KW-0808">Transferase</keyword>